<evidence type="ECO:0000259" key="1">
    <source>
        <dbReference type="Pfam" id="PF06057"/>
    </source>
</evidence>
<dbReference type="Gene3D" id="3.40.50.1820">
    <property type="entry name" value="alpha/beta hydrolase"/>
    <property type="match status" value="1"/>
</dbReference>
<reference evidence="2 3" key="1">
    <citation type="submission" date="2023-07" db="EMBL/GenBank/DDBJ databases">
        <title>Genomic Encyclopedia of Type Strains, Phase IV (KMG-IV): sequencing the most valuable type-strain genomes for metagenomic binning, comparative biology and taxonomic classification.</title>
        <authorList>
            <person name="Goeker M."/>
        </authorList>
    </citation>
    <scope>NUCLEOTIDE SEQUENCE [LARGE SCALE GENOMIC DNA]</scope>
    <source>
        <strain evidence="2 3">DSM 5896</strain>
    </source>
</reference>
<accession>A0ABU0FPB1</accession>
<evidence type="ECO:0000313" key="2">
    <source>
        <dbReference type="EMBL" id="MDQ0395939.1"/>
    </source>
</evidence>
<name>A0ABU0FPB1_9HYPH</name>
<dbReference type="Proteomes" id="UP001237448">
    <property type="component" value="Unassembled WGS sequence"/>
</dbReference>
<dbReference type="RefSeq" id="WP_307435402.1">
    <property type="nucleotide sequence ID" value="NZ_JAUSVK010000001.1"/>
</dbReference>
<dbReference type="InterPro" id="IPR010333">
    <property type="entry name" value="VirJ"/>
</dbReference>
<feature type="domain" description="Bacterial virulence" evidence="1">
    <location>
        <begin position="79"/>
        <end position="267"/>
    </location>
</feature>
<dbReference type="EMBL" id="JAUSVK010000001">
    <property type="protein sequence ID" value="MDQ0395939.1"/>
    <property type="molecule type" value="Genomic_DNA"/>
</dbReference>
<keyword evidence="3" id="KW-1185">Reference proteome</keyword>
<dbReference type="Pfam" id="PF06057">
    <property type="entry name" value="VirJ"/>
    <property type="match status" value="1"/>
</dbReference>
<sequence>MAERQGAETSRLRGLPVRPLLQAQRSHGRTGRPRTRGKILLAALLACLALASPGRAGTADPPAGLPIAIYPASGRPLGLVVLLSGDGGWQAIDRALARRFAAAGFGVVGLDSLDYFFARKTPERLAADLDRIADAYRQAWGVRRIAFVGYSFGADAFPFAWPHLAARTRRATRLVALLGLVPAADFRISILEMLDIPSADDVPVGPALRSLPMDKVICLYGVEERAAGNTACTLPELGRATRIERRGGHHFDGDYAGIARIILRRLGAASRSGMR</sequence>
<dbReference type="SUPFAM" id="SSF53474">
    <property type="entry name" value="alpha/beta-Hydrolases"/>
    <property type="match status" value="1"/>
</dbReference>
<proteinExistence type="predicted"/>
<comment type="caution">
    <text evidence="2">The sequence shown here is derived from an EMBL/GenBank/DDBJ whole genome shotgun (WGS) entry which is preliminary data.</text>
</comment>
<organism evidence="2 3">
    <name type="scientific">Labrys monachus</name>
    <dbReference type="NCBI Taxonomy" id="217067"/>
    <lineage>
        <taxon>Bacteria</taxon>
        <taxon>Pseudomonadati</taxon>
        <taxon>Pseudomonadota</taxon>
        <taxon>Alphaproteobacteria</taxon>
        <taxon>Hyphomicrobiales</taxon>
        <taxon>Xanthobacteraceae</taxon>
        <taxon>Labrys</taxon>
    </lineage>
</organism>
<evidence type="ECO:0000313" key="3">
    <source>
        <dbReference type="Proteomes" id="UP001237448"/>
    </source>
</evidence>
<dbReference type="InterPro" id="IPR029058">
    <property type="entry name" value="AB_hydrolase_fold"/>
</dbReference>
<gene>
    <name evidence="2" type="ORF">J3R73_005731</name>
</gene>
<protein>
    <submittedName>
        <fullName evidence="2">Type IV secretory pathway VirJ component</fullName>
    </submittedName>
</protein>